<keyword evidence="2" id="KW-0378">Hydrolase</keyword>
<reference evidence="2" key="1">
    <citation type="submission" date="2023-06" db="EMBL/GenBank/DDBJ databases">
        <title>Genome-scale phylogeny and comparative genomics of the fungal order Sordariales.</title>
        <authorList>
            <consortium name="Lawrence Berkeley National Laboratory"/>
            <person name="Hensen N."/>
            <person name="Bonometti L."/>
            <person name="Westerberg I."/>
            <person name="Brannstrom I.O."/>
            <person name="Guillou S."/>
            <person name="Cros-Aarteil S."/>
            <person name="Calhoun S."/>
            <person name="Haridas S."/>
            <person name="Kuo A."/>
            <person name="Mondo S."/>
            <person name="Pangilinan J."/>
            <person name="Riley R."/>
            <person name="LaButti K."/>
            <person name="Andreopoulos B."/>
            <person name="Lipzen A."/>
            <person name="Chen C."/>
            <person name="Yanf M."/>
            <person name="Daum C."/>
            <person name="Ng V."/>
            <person name="Clum A."/>
            <person name="Steindorff A."/>
            <person name="Ohm R."/>
            <person name="Martin F."/>
            <person name="Silar P."/>
            <person name="Natvig D."/>
            <person name="Lalanne C."/>
            <person name="Gautier V."/>
            <person name="Ament-velasquez S.L."/>
            <person name="Kruys A."/>
            <person name="Hutchinson M.I."/>
            <person name="Powell A.J."/>
            <person name="Barry K."/>
            <person name="Miller A.N."/>
            <person name="Grigoriev I.V."/>
            <person name="Debuchy R."/>
            <person name="Gladieux P."/>
            <person name="Thoren M.H."/>
            <person name="Johannesson H."/>
        </authorList>
    </citation>
    <scope>NUCLEOTIDE SEQUENCE</scope>
    <source>
        <strain evidence="2">SMH3187-1</strain>
    </source>
</reference>
<dbReference type="SUPFAM" id="SSF53474">
    <property type="entry name" value="alpha/beta-Hydrolases"/>
    <property type="match status" value="1"/>
</dbReference>
<dbReference type="Gene3D" id="3.40.50.1820">
    <property type="entry name" value="alpha/beta hydrolase"/>
    <property type="match status" value="1"/>
</dbReference>
<evidence type="ECO:0000313" key="3">
    <source>
        <dbReference type="Proteomes" id="UP001172155"/>
    </source>
</evidence>
<dbReference type="InterPro" id="IPR013094">
    <property type="entry name" value="AB_hydrolase_3"/>
</dbReference>
<dbReference type="PANTHER" id="PTHR23024:SF648">
    <property type="entry name" value="ALPHA_BETA HYDROLASE FOLD PROTEIN"/>
    <property type="match status" value="1"/>
</dbReference>
<dbReference type="GO" id="GO:0016787">
    <property type="term" value="F:hydrolase activity"/>
    <property type="evidence" value="ECO:0007669"/>
    <property type="project" value="UniProtKB-KW"/>
</dbReference>
<dbReference type="EMBL" id="JAUKUD010000007">
    <property type="protein sequence ID" value="KAK0738846.1"/>
    <property type="molecule type" value="Genomic_DNA"/>
</dbReference>
<dbReference type="InterPro" id="IPR050466">
    <property type="entry name" value="Carboxylest/Gibb_receptor"/>
</dbReference>
<dbReference type="Proteomes" id="UP001172155">
    <property type="component" value="Unassembled WGS sequence"/>
</dbReference>
<evidence type="ECO:0000313" key="2">
    <source>
        <dbReference type="EMBL" id="KAK0738846.1"/>
    </source>
</evidence>
<dbReference type="AlphaFoldDB" id="A0AA40EHU4"/>
<dbReference type="Pfam" id="PF07859">
    <property type="entry name" value="Abhydrolase_3"/>
    <property type="match status" value="1"/>
</dbReference>
<organism evidence="2 3">
    <name type="scientific">Schizothecium vesticola</name>
    <dbReference type="NCBI Taxonomy" id="314040"/>
    <lineage>
        <taxon>Eukaryota</taxon>
        <taxon>Fungi</taxon>
        <taxon>Dikarya</taxon>
        <taxon>Ascomycota</taxon>
        <taxon>Pezizomycotina</taxon>
        <taxon>Sordariomycetes</taxon>
        <taxon>Sordariomycetidae</taxon>
        <taxon>Sordariales</taxon>
        <taxon>Schizotheciaceae</taxon>
        <taxon>Schizothecium</taxon>
    </lineage>
</organism>
<comment type="caution">
    <text evidence="2">The sequence shown here is derived from an EMBL/GenBank/DDBJ whole genome shotgun (WGS) entry which is preliminary data.</text>
</comment>
<accession>A0AA40EHU4</accession>
<sequence length="393" mass="42157">MSSAAGAAVSATSAASALTTPGTDSTTVCAPALPLLTRVKCGIIAFTLQNLVLAPAHHLSALHCRLTPPTPTHPTLTKSYPSQRSPPIRIFLPPNHPPGTPLPTLLTTHGGGFLLGRPSDNDAWNRSFSTTHSHLVIALSYPLAPSAPFPLPITALETLITSILADSSLPIDLSRVALLGWSAGANLALAVSQSDTLRPKLAAVVALYPIVDYVPPPELKLRTRRWKPALGGFRAKKADFLMSLKDVFNWAYVPAGTRCDDARLSPIYGKEFPRGVFVVGCELDMLANEAWRFACKVAGRKVPGVEEAVGCEGVVCGRGELMPGDDERFAWETRGRDGGWYGWLLVPDVVHGFDQEGMRAVVRDGECMADAEEKAERVRAVVARWLGEGPFRG</sequence>
<name>A0AA40EHU4_9PEZI</name>
<evidence type="ECO:0000259" key="1">
    <source>
        <dbReference type="Pfam" id="PF07859"/>
    </source>
</evidence>
<protein>
    <submittedName>
        <fullName evidence="2">Alpha/Beta hydrolase protein</fullName>
    </submittedName>
</protein>
<gene>
    <name evidence="2" type="ORF">B0T18DRAFT_475551</name>
</gene>
<proteinExistence type="predicted"/>
<keyword evidence="3" id="KW-1185">Reference proteome</keyword>
<dbReference type="InterPro" id="IPR029058">
    <property type="entry name" value="AB_hydrolase_fold"/>
</dbReference>
<feature type="domain" description="Alpha/beta hydrolase fold-3" evidence="1">
    <location>
        <begin position="106"/>
        <end position="303"/>
    </location>
</feature>
<dbReference type="PANTHER" id="PTHR23024">
    <property type="entry name" value="ARYLACETAMIDE DEACETYLASE"/>
    <property type="match status" value="1"/>
</dbReference>